<feature type="domain" description="Major facilitator superfamily (MFS) profile" evidence="9">
    <location>
        <begin position="11"/>
        <end position="474"/>
    </location>
</feature>
<reference evidence="10 11" key="1">
    <citation type="journal article" date="2012" name="Genome Biol.">
        <title>The genome of the polar eukaryotic microalga coccomyxa subellipsoidea reveals traits of cold adaptation.</title>
        <authorList>
            <person name="Blanc G."/>
            <person name="Agarkova I."/>
            <person name="Grimwood J."/>
            <person name="Kuo A."/>
            <person name="Brueggeman A."/>
            <person name="Dunigan D."/>
            <person name="Gurnon J."/>
            <person name="Ladunga I."/>
            <person name="Lindquist E."/>
            <person name="Lucas S."/>
            <person name="Pangilinan J."/>
            <person name="Proschold T."/>
            <person name="Salamov A."/>
            <person name="Schmutz J."/>
            <person name="Weeks D."/>
            <person name="Yamada T."/>
            <person name="Claverie J.M."/>
            <person name="Grigoriev I."/>
            <person name="Van Etten J."/>
            <person name="Lomsadze A."/>
            <person name="Borodovsky M."/>
        </authorList>
    </citation>
    <scope>NUCLEOTIDE SEQUENCE [LARGE SCALE GENOMIC DNA]</scope>
    <source>
        <strain evidence="10 11">C-169</strain>
    </source>
</reference>
<evidence type="ECO:0000256" key="4">
    <source>
        <dbReference type="ARBA" id="ARBA00022989"/>
    </source>
</evidence>
<accession>I0YKA1</accession>
<dbReference type="PANTHER" id="PTHR23505:SF52">
    <property type="entry name" value="MAJOR FACILITATOR SUPERFAMILY PROTEIN"/>
    <property type="match status" value="1"/>
</dbReference>
<keyword evidence="4 8" id="KW-1133">Transmembrane helix</keyword>
<evidence type="ECO:0000256" key="6">
    <source>
        <dbReference type="ARBA" id="ARBA00024338"/>
    </source>
</evidence>
<feature type="transmembrane region" description="Helical" evidence="8">
    <location>
        <begin position="259"/>
        <end position="283"/>
    </location>
</feature>
<evidence type="ECO:0000313" key="11">
    <source>
        <dbReference type="Proteomes" id="UP000007264"/>
    </source>
</evidence>
<comment type="caution">
    <text evidence="10">The sequence shown here is derived from an EMBL/GenBank/DDBJ whole genome shotgun (WGS) entry which is preliminary data.</text>
</comment>
<evidence type="ECO:0000259" key="9">
    <source>
        <dbReference type="PROSITE" id="PS50850"/>
    </source>
</evidence>
<protein>
    <submittedName>
        <fullName evidence="10">MFS general substrate transporter</fullName>
    </submittedName>
</protein>
<sequence>MEVPMLHKIRTTIVMAIAFTAEHADVMVVSALYLPIGRSLDVSVSKLGELSMWRGLVTAIIVPFVGVAGNMINRIYLITGGALIWAGMSTAFGFSTSYSQAAAWCALNGVGLALVMPCVQSIIAEVYHARQRGRAFGTIFTVSALGGMLFNFLAITYGNREIHNYEGWRVMVFVVAAFAATAAAAVFLGGIEPRNMQAGQGHNKEAASFGYALWQGLITIFTATKVVFRIRSFQIIMFASIVGTIGFMGFGYKVLYFQLLGFSSVATATLSLCTTLGVALGFLMGGWAADALAVRMPYAARPFINQLSMATAGPLTAVLYKAMPGCSKYASGVPGSLDHLLPEYGILCFAIGALSSWPASNNAAIFAEIVPEAVRTSVYAFDKCITGAIGALSTPLAGVLAQKLFGFTSLSHKHTGTAAPPAAAGGNSSAARATAEAAANLGNARALENGLLCIMLAPMAVKFLVYFALYYTLKRDRLAAGEDRELLLTELCKKDSEAGNGGGDGASESAAEASGKLPVRADTRAQPLPGRPVSAELCRLRSL</sequence>
<feature type="transmembrane region" description="Helical" evidence="8">
    <location>
        <begin position="234"/>
        <end position="252"/>
    </location>
</feature>
<dbReference type="GeneID" id="17036770"/>
<feature type="transmembrane region" description="Helical" evidence="8">
    <location>
        <begin position="12"/>
        <end position="36"/>
    </location>
</feature>
<feature type="transmembrane region" description="Helical" evidence="8">
    <location>
        <begin position="451"/>
        <end position="473"/>
    </location>
</feature>
<keyword evidence="3 8" id="KW-0812">Transmembrane</keyword>
<dbReference type="InterPro" id="IPR011701">
    <property type="entry name" value="MFS"/>
</dbReference>
<dbReference type="KEGG" id="csl:COCSUDRAFT_59750"/>
<evidence type="ECO:0000256" key="5">
    <source>
        <dbReference type="ARBA" id="ARBA00023136"/>
    </source>
</evidence>
<feature type="region of interest" description="Disordered" evidence="7">
    <location>
        <begin position="497"/>
        <end position="530"/>
    </location>
</feature>
<evidence type="ECO:0000256" key="2">
    <source>
        <dbReference type="ARBA" id="ARBA00022448"/>
    </source>
</evidence>
<dbReference type="eggNOG" id="KOG1330">
    <property type="taxonomic scope" value="Eukaryota"/>
</dbReference>
<dbReference type="PANTHER" id="PTHR23505">
    <property type="entry name" value="SPINSTER"/>
    <property type="match status" value="1"/>
</dbReference>
<dbReference type="EMBL" id="AGSI01000021">
    <property type="protein sequence ID" value="EIE18820.1"/>
    <property type="molecule type" value="Genomic_DNA"/>
</dbReference>
<comment type="subcellular location">
    <subcellularLocation>
        <location evidence="1">Membrane</location>
        <topology evidence="1">Multi-pass membrane protein</topology>
    </subcellularLocation>
</comment>
<dbReference type="InterPro" id="IPR036259">
    <property type="entry name" value="MFS_trans_sf"/>
</dbReference>
<dbReference type="PROSITE" id="PS50850">
    <property type="entry name" value="MFS"/>
    <property type="match status" value="1"/>
</dbReference>
<keyword evidence="11" id="KW-1185">Reference proteome</keyword>
<dbReference type="Pfam" id="PF07690">
    <property type="entry name" value="MFS_1"/>
    <property type="match status" value="1"/>
</dbReference>
<evidence type="ECO:0000256" key="3">
    <source>
        <dbReference type="ARBA" id="ARBA00022692"/>
    </source>
</evidence>
<feature type="transmembrane region" description="Helical" evidence="8">
    <location>
        <begin position="51"/>
        <end position="68"/>
    </location>
</feature>
<keyword evidence="2" id="KW-0813">Transport</keyword>
<feature type="compositionally biased region" description="Low complexity" evidence="7">
    <location>
        <begin position="506"/>
        <end position="515"/>
    </location>
</feature>
<evidence type="ECO:0000256" key="7">
    <source>
        <dbReference type="SAM" id="MobiDB-lite"/>
    </source>
</evidence>
<dbReference type="InterPro" id="IPR044770">
    <property type="entry name" value="MFS_spinster-like"/>
</dbReference>
<feature type="transmembrane region" description="Helical" evidence="8">
    <location>
        <begin position="167"/>
        <end position="188"/>
    </location>
</feature>
<evidence type="ECO:0000256" key="8">
    <source>
        <dbReference type="SAM" id="Phobius"/>
    </source>
</evidence>
<evidence type="ECO:0000256" key="1">
    <source>
        <dbReference type="ARBA" id="ARBA00004141"/>
    </source>
</evidence>
<dbReference type="OrthoDB" id="3639251at2759"/>
<dbReference type="Proteomes" id="UP000007264">
    <property type="component" value="Unassembled WGS sequence"/>
</dbReference>
<dbReference type="InterPro" id="IPR020846">
    <property type="entry name" value="MFS_dom"/>
</dbReference>
<keyword evidence="5 8" id="KW-0472">Membrane</keyword>
<feature type="transmembrane region" description="Helical" evidence="8">
    <location>
        <begin position="135"/>
        <end position="155"/>
    </location>
</feature>
<dbReference type="Gene3D" id="1.20.1250.20">
    <property type="entry name" value="MFS general substrate transporter like domains"/>
    <property type="match status" value="1"/>
</dbReference>
<evidence type="ECO:0000313" key="10">
    <source>
        <dbReference type="EMBL" id="EIE18820.1"/>
    </source>
</evidence>
<dbReference type="GO" id="GO:0022857">
    <property type="term" value="F:transmembrane transporter activity"/>
    <property type="evidence" value="ECO:0007669"/>
    <property type="project" value="InterPro"/>
</dbReference>
<proteinExistence type="inferred from homology"/>
<feature type="transmembrane region" description="Helical" evidence="8">
    <location>
        <begin position="101"/>
        <end position="123"/>
    </location>
</feature>
<feature type="transmembrane region" description="Helical" evidence="8">
    <location>
        <begin position="75"/>
        <end position="95"/>
    </location>
</feature>
<dbReference type="SUPFAM" id="SSF103473">
    <property type="entry name" value="MFS general substrate transporter"/>
    <property type="match status" value="1"/>
</dbReference>
<name>I0YKA1_COCSC</name>
<organism evidence="10 11">
    <name type="scientific">Coccomyxa subellipsoidea (strain C-169)</name>
    <name type="common">Green microalga</name>
    <dbReference type="NCBI Taxonomy" id="574566"/>
    <lineage>
        <taxon>Eukaryota</taxon>
        <taxon>Viridiplantae</taxon>
        <taxon>Chlorophyta</taxon>
        <taxon>core chlorophytes</taxon>
        <taxon>Trebouxiophyceae</taxon>
        <taxon>Trebouxiophyceae incertae sedis</taxon>
        <taxon>Coccomyxaceae</taxon>
        <taxon>Coccomyxa</taxon>
        <taxon>Coccomyxa subellipsoidea</taxon>
    </lineage>
</organism>
<dbReference type="GO" id="GO:0016020">
    <property type="term" value="C:membrane"/>
    <property type="evidence" value="ECO:0007669"/>
    <property type="project" value="UniProtKB-SubCell"/>
</dbReference>
<gene>
    <name evidence="10" type="ORF">COCSUDRAFT_59750</name>
</gene>
<dbReference type="RefSeq" id="XP_005643364.1">
    <property type="nucleotide sequence ID" value="XM_005643307.1"/>
</dbReference>
<dbReference type="AlphaFoldDB" id="I0YKA1"/>
<comment type="similarity">
    <text evidence="6">Belongs to the major facilitator superfamily. Spinster (TC 2.A.1.49) family.</text>
</comment>